<evidence type="ECO:0000313" key="2">
    <source>
        <dbReference type="EMBL" id="CAG8615768.1"/>
    </source>
</evidence>
<gene>
    <name evidence="2" type="ORF">DERYTH_LOCUS8377</name>
</gene>
<name>A0A9N9GM53_9GLOM</name>
<protein>
    <submittedName>
        <fullName evidence="2">9604_t:CDS:1</fullName>
    </submittedName>
</protein>
<evidence type="ECO:0000313" key="3">
    <source>
        <dbReference type="Proteomes" id="UP000789405"/>
    </source>
</evidence>
<feature type="compositionally biased region" description="Polar residues" evidence="1">
    <location>
        <begin position="1"/>
        <end position="30"/>
    </location>
</feature>
<dbReference type="OrthoDB" id="2442097at2759"/>
<feature type="region of interest" description="Disordered" evidence="1">
    <location>
        <begin position="1"/>
        <end position="43"/>
    </location>
</feature>
<accession>A0A9N9GM53</accession>
<evidence type="ECO:0000256" key="1">
    <source>
        <dbReference type="SAM" id="MobiDB-lite"/>
    </source>
</evidence>
<dbReference type="EMBL" id="CAJVPY010004307">
    <property type="protein sequence ID" value="CAG8615768.1"/>
    <property type="molecule type" value="Genomic_DNA"/>
</dbReference>
<dbReference type="AlphaFoldDB" id="A0A9N9GM53"/>
<sequence length="84" mass="9479">MNSDNTPKQIENISDNTSYSNIDQESNIQYSEPLIHTESESSKNKEIEFLDEINNTSTSQIEDLSSVNTSKLPGDLEIYPSNHD</sequence>
<proteinExistence type="predicted"/>
<organism evidence="2 3">
    <name type="scientific">Dentiscutata erythropus</name>
    <dbReference type="NCBI Taxonomy" id="1348616"/>
    <lineage>
        <taxon>Eukaryota</taxon>
        <taxon>Fungi</taxon>
        <taxon>Fungi incertae sedis</taxon>
        <taxon>Mucoromycota</taxon>
        <taxon>Glomeromycotina</taxon>
        <taxon>Glomeromycetes</taxon>
        <taxon>Diversisporales</taxon>
        <taxon>Gigasporaceae</taxon>
        <taxon>Dentiscutata</taxon>
    </lineage>
</organism>
<dbReference type="Proteomes" id="UP000789405">
    <property type="component" value="Unassembled WGS sequence"/>
</dbReference>
<reference evidence="2" key="1">
    <citation type="submission" date="2021-06" db="EMBL/GenBank/DDBJ databases">
        <authorList>
            <person name="Kallberg Y."/>
            <person name="Tangrot J."/>
            <person name="Rosling A."/>
        </authorList>
    </citation>
    <scope>NUCLEOTIDE SEQUENCE</scope>
    <source>
        <strain evidence="2">MA453B</strain>
    </source>
</reference>
<keyword evidence="3" id="KW-1185">Reference proteome</keyword>
<comment type="caution">
    <text evidence="2">The sequence shown here is derived from an EMBL/GenBank/DDBJ whole genome shotgun (WGS) entry which is preliminary data.</text>
</comment>